<dbReference type="PANTHER" id="PTHR38459:SF1">
    <property type="entry name" value="PROPHAGE BACTOPRENOL-LINKED GLUCOSE TRANSLOCASE HOMOLOG"/>
    <property type="match status" value="1"/>
</dbReference>
<dbReference type="GO" id="GO:0005886">
    <property type="term" value="C:plasma membrane"/>
    <property type="evidence" value="ECO:0007669"/>
    <property type="project" value="TreeGrafter"/>
</dbReference>
<organism evidence="8 9">
    <name type="scientific">Candidatus Uhrbacteria bacterium CG22_combo_CG10-13_8_21_14_all_47_17</name>
    <dbReference type="NCBI Taxonomy" id="1975041"/>
    <lineage>
        <taxon>Bacteria</taxon>
        <taxon>Candidatus Uhriibacteriota</taxon>
    </lineage>
</organism>
<reference evidence="8 9" key="1">
    <citation type="submission" date="2017-09" db="EMBL/GenBank/DDBJ databases">
        <title>Depth-based differentiation of microbial function through sediment-hosted aquifers and enrichment of novel symbionts in the deep terrestrial subsurface.</title>
        <authorList>
            <person name="Probst A.J."/>
            <person name="Ladd B."/>
            <person name="Jarett J.K."/>
            <person name="Geller-Mcgrath D.E."/>
            <person name="Sieber C.M."/>
            <person name="Emerson J.B."/>
            <person name="Anantharaman K."/>
            <person name="Thomas B.C."/>
            <person name="Malmstrom R."/>
            <person name="Stieglmeier M."/>
            <person name="Klingl A."/>
            <person name="Woyke T."/>
            <person name="Ryan C.M."/>
            <person name="Banfield J.F."/>
        </authorList>
    </citation>
    <scope>NUCLEOTIDE SEQUENCE [LARGE SCALE GENOMIC DNA]</scope>
    <source>
        <strain evidence="8">CG22_combo_CG10-13_8_21_14_all_47_17</strain>
    </source>
</reference>
<feature type="transmembrane region" description="Helical" evidence="6">
    <location>
        <begin position="86"/>
        <end position="107"/>
    </location>
</feature>
<comment type="subcellular location">
    <subcellularLocation>
        <location evidence="1">Membrane</location>
        <topology evidence="1">Multi-pass membrane protein</topology>
    </subcellularLocation>
</comment>
<comment type="similarity">
    <text evidence="2">Belongs to the GtrA family.</text>
</comment>
<evidence type="ECO:0000256" key="2">
    <source>
        <dbReference type="ARBA" id="ARBA00009399"/>
    </source>
</evidence>
<name>A0A2H0BT60_9BACT</name>
<evidence type="ECO:0000313" key="8">
    <source>
        <dbReference type="EMBL" id="PIP60875.1"/>
    </source>
</evidence>
<evidence type="ECO:0000256" key="5">
    <source>
        <dbReference type="ARBA" id="ARBA00023136"/>
    </source>
</evidence>
<dbReference type="InterPro" id="IPR007267">
    <property type="entry name" value="GtrA_DPMS_TM"/>
</dbReference>
<dbReference type="EMBL" id="PCSZ01000020">
    <property type="protein sequence ID" value="PIP60875.1"/>
    <property type="molecule type" value="Genomic_DNA"/>
</dbReference>
<keyword evidence="5 6" id="KW-0472">Membrane</keyword>
<feature type="transmembrane region" description="Helical" evidence="6">
    <location>
        <begin position="113"/>
        <end position="134"/>
    </location>
</feature>
<protein>
    <recommendedName>
        <fullName evidence="7">GtrA/DPMS transmembrane domain-containing protein</fullName>
    </recommendedName>
</protein>
<comment type="caution">
    <text evidence="8">The sequence shown here is derived from an EMBL/GenBank/DDBJ whole genome shotgun (WGS) entry which is preliminary data.</text>
</comment>
<evidence type="ECO:0000256" key="6">
    <source>
        <dbReference type="SAM" id="Phobius"/>
    </source>
</evidence>
<keyword evidence="3 6" id="KW-0812">Transmembrane</keyword>
<dbReference type="PANTHER" id="PTHR38459">
    <property type="entry name" value="PROPHAGE BACTOPRENOL-LINKED GLUCOSE TRANSLOCASE HOMOLOG"/>
    <property type="match status" value="1"/>
</dbReference>
<evidence type="ECO:0000259" key="7">
    <source>
        <dbReference type="Pfam" id="PF04138"/>
    </source>
</evidence>
<dbReference type="Pfam" id="PF04138">
    <property type="entry name" value="GtrA_DPMS_TM"/>
    <property type="match status" value="1"/>
</dbReference>
<feature type="transmembrane region" description="Helical" evidence="6">
    <location>
        <begin position="21"/>
        <end position="44"/>
    </location>
</feature>
<evidence type="ECO:0000256" key="3">
    <source>
        <dbReference type="ARBA" id="ARBA00022692"/>
    </source>
</evidence>
<dbReference type="GO" id="GO:0000271">
    <property type="term" value="P:polysaccharide biosynthetic process"/>
    <property type="evidence" value="ECO:0007669"/>
    <property type="project" value="InterPro"/>
</dbReference>
<sequence>MAEAINLKTHVIHEVRRLFRFVFVGASSFLIHFGIYYLISRFLWATGNRLFIQIISVGFTILYNFLAHRRWTYQSNGRLRSELLRFTFVVLAASGIQTGVFWIAIHLLGFYDLWSLVLASGISAVFTFITHRLFTFRHPSETILDVPDVI</sequence>
<feature type="domain" description="GtrA/DPMS transmembrane" evidence="7">
    <location>
        <begin position="20"/>
        <end position="136"/>
    </location>
</feature>
<accession>A0A2H0BT60</accession>
<dbReference type="InterPro" id="IPR051401">
    <property type="entry name" value="GtrA_CellWall_Glycosyl"/>
</dbReference>
<evidence type="ECO:0000313" key="9">
    <source>
        <dbReference type="Proteomes" id="UP000231581"/>
    </source>
</evidence>
<dbReference type="AlphaFoldDB" id="A0A2H0BT60"/>
<gene>
    <name evidence="8" type="ORF">COX00_00850</name>
</gene>
<dbReference type="Proteomes" id="UP000231581">
    <property type="component" value="Unassembled WGS sequence"/>
</dbReference>
<proteinExistence type="inferred from homology"/>
<keyword evidence="4 6" id="KW-1133">Transmembrane helix</keyword>
<evidence type="ECO:0000256" key="1">
    <source>
        <dbReference type="ARBA" id="ARBA00004141"/>
    </source>
</evidence>
<feature type="transmembrane region" description="Helical" evidence="6">
    <location>
        <begin position="50"/>
        <end position="66"/>
    </location>
</feature>
<evidence type="ECO:0000256" key="4">
    <source>
        <dbReference type="ARBA" id="ARBA00022989"/>
    </source>
</evidence>